<dbReference type="SUPFAM" id="SSF48019">
    <property type="entry name" value="post-AAA+ oligomerization domain-like"/>
    <property type="match status" value="1"/>
</dbReference>
<feature type="domain" description="AAA+ ATPase" evidence="10">
    <location>
        <begin position="38"/>
        <end position="168"/>
    </location>
</feature>
<dbReference type="Gene3D" id="1.20.272.10">
    <property type="match status" value="1"/>
</dbReference>
<dbReference type="Gene3D" id="3.40.50.300">
    <property type="entry name" value="P-loop containing nucleotide triphosphate hydrolases"/>
    <property type="match status" value="1"/>
</dbReference>
<keyword evidence="3 8" id="KW-0547">Nucleotide-binding</keyword>
<dbReference type="InterPro" id="IPR001270">
    <property type="entry name" value="ClpA/B"/>
</dbReference>
<comment type="similarity">
    <text evidence="1 8">Belongs to the DnaX/STICHEL family.</text>
</comment>
<keyword evidence="8" id="KW-0235">DNA replication</keyword>
<dbReference type="NCBIfam" id="NF011531">
    <property type="entry name" value="PRK14971.1"/>
    <property type="match status" value="1"/>
</dbReference>
<dbReference type="GO" id="GO:0006261">
    <property type="term" value="P:DNA-templated DNA replication"/>
    <property type="evidence" value="ECO:0007669"/>
    <property type="project" value="TreeGrafter"/>
</dbReference>
<dbReference type="SUPFAM" id="SSF52540">
    <property type="entry name" value="P-loop containing nucleoside triphosphate hydrolases"/>
    <property type="match status" value="1"/>
</dbReference>
<dbReference type="CDD" id="cd18137">
    <property type="entry name" value="HLD_clamp_pol_III_gamma_tau"/>
    <property type="match status" value="1"/>
</dbReference>
<evidence type="ECO:0000256" key="4">
    <source>
        <dbReference type="ARBA" id="ARBA00022833"/>
    </source>
</evidence>
<evidence type="ECO:0000256" key="7">
    <source>
        <dbReference type="ARBA" id="ARBA00049244"/>
    </source>
</evidence>
<dbReference type="NCBIfam" id="TIGR02397">
    <property type="entry name" value="dnaX_nterm"/>
    <property type="match status" value="1"/>
</dbReference>
<sequence length="598" mass="68281">MEHFVVSARKYRPQTFKDVVGQQAITNTLENAIKNNHLAQALLFTGPRGVGKTTCARILAKLINQRETQNPDEDFAFNIFELDAASNNGVDQIRELIDQVRIPPQVGKYKVYIIDEVHMLSASAFNAFLKTLEEPPKHAIFILATTEKHKIIPTILSRCQIFDFKRISVTDAKNYLAEIAEREGVNAEDDALHIIAQKADGAMRDALSIYDRVVSFSGNDLSRKAVTENLNVLDYDTYMQVTDLILENKIPQLLLKFNEVLSNGFDGHHFIAGLASHFRDLLVCKDEKTIDLLEVGDQTKAKYFEQSRKTSYQFLLQGIDLANECDLKYKNSHNQRLLVELCLMQLASISFDGEKKKSKPGIIPASHFETEAVSLSSEEKEMVREHEHDSSSHTNTRLPEDKKAQESCAKDEEEQYYSKESPAHEEPSETQKTPDPTEKTPLPEIKRERVSGLSLKSIHKKKEIAERQKAAMPAEKVMDEAFTEEDMIHHWKQYTEKLKKKGEKILASILESQTPVLNGKEIQLVFPNETMKLDLQKEEPRMMGYLKKKLKNTHISLQIKVDEATSRKYAFTPQEKYEKLKESNPLIDKLRATFDLDV</sequence>
<dbReference type="RefSeq" id="WP_107012912.1">
    <property type="nucleotide sequence ID" value="NZ_CP028136.1"/>
</dbReference>
<dbReference type="GO" id="GO:0003677">
    <property type="term" value="F:DNA binding"/>
    <property type="evidence" value="ECO:0007669"/>
    <property type="project" value="InterPro"/>
</dbReference>
<evidence type="ECO:0000256" key="5">
    <source>
        <dbReference type="ARBA" id="ARBA00022840"/>
    </source>
</evidence>
<evidence type="ECO:0000256" key="8">
    <source>
        <dbReference type="RuleBase" id="RU364063"/>
    </source>
</evidence>
<keyword evidence="2" id="KW-0479">Metal-binding</keyword>
<evidence type="ECO:0000256" key="3">
    <source>
        <dbReference type="ARBA" id="ARBA00022741"/>
    </source>
</evidence>
<gene>
    <name evidence="8" type="primary">dnaX</name>
    <name evidence="11" type="ORF">C7S20_13205</name>
</gene>
<dbReference type="InterPro" id="IPR027417">
    <property type="entry name" value="P-loop_NTPase"/>
</dbReference>
<dbReference type="Proteomes" id="UP000241507">
    <property type="component" value="Chromosome"/>
</dbReference>
<dbReference type="KEGG" id="grs:C7S20_13205"/>
<proteinExistence type="inferred from homology"/>
<keyword evidence="8" id="KW-0808">Transferase</keyword>
<dbReference type="InterPro" id="IPR012763">
    <property type="entry name" value="DNA_pol_III_sug/sutau_N"/>
</dbReference>
<keyword evidence="8" id="KW-0548">Nucleotidyltransferase</keyword>
<comment type="catalytic activity">
    <reaction evidence="7 8">
        <text>DNA(n) + a 2'-deoxyribonucleoside 5'-triphosphate = DNA(n+1) + diphosphate</text>
        <dbReference type="Rhea" id="RHEA:22508"/>
        <dbReference type="Rhea" id="RHEA-COMP:17339"/>
        <dbReference type="Rhea" id="RHEA-COMP:17340"/>
        <dbReference type="ChEBI" id="CHEBI:33019"/>
        <dbReference type="ChEBI" id="CHEBI:61560"/>
        <dbReference type="ChEBI" id="CHEBI:173112"/>
        <dbReference type="EC" id="2.7.7.7"/>
    </reaction>
</comment>
<dbReference type="PRINTS" id="PR00300">
    <property type="entry name" value="CLPPROTEASEA"/>
</dbReference>
<evidence type="ECO:0000256" key="1">
    <source>
        <dbReference type="ARBA" id="ARBA00006360"/>
    </source>
</evidence>
<dbReference type="InterPro" id="IPR008921">
    <property type="entry name" value="DNA_pol3_clamp-load_cplx_C"/>
</dbReference>
<dbReference type="NCBIfam" id="NF004046">
    <property type="entry name" value="PRK05563.1"/>
    <property type="match status" value="1"/>
</dbReference>
<evidence type="ECO:0000313" key="12">
    <source>
        <dbReference type="Proteomes" id="UP000241507"/>
    </source>
</evidence>
<dbReference type="PANTHER" id="PTHR11669">
    <property type="entry name" value="REPLICATION FACTOR C / DNA POLYMERASE III GAMMA-TAU SUBUNIT"/>
    <property type="match status" value="1"/>
</dbReference>
<dbReference type="Gene3D" id="1.10.8.60">
    <property type="match status" value="1"/>
</dbReference>
<dbReference type="PANTHER" id="PTHR11669:SF0">
    <property type="entry name" value="PROTEIN STICHEL-LIKE 2"/>
    <property type="match status" value="1"/>
</dbReference>
<dbReference type="InterPro" id="IPR050238">
    <property type="entry name" value="DNA_Rep/Repair_Clamp_Loader"/>
</dbReference>
<evidence type="ECO:0000259" key="10">
    <source>
        <dbReference type="SMART" id="SM00382"/>
    </source>
</evidence>
<dbReference type="GO" id="GO:0009360">
    <property type="term" value="C:DNA polymerase III complex"/>
    <property type="evidence" value="ECO:0007669"/>
    <property type="project" value="InterPro"/>
</dbReference>
<dbReference type="Pfam" id="PF13177">
    <property type="entry name" value="DNA_pol3_delta2"/>
    <property type="match status" value="1"/>
</dbReference>
<evidence type="ECO:0000256" key="2">
    <source>
        <dbReference type="ARBA" id="ARBA00022723"/>
    </source>
</evidence>
<dbReference type="EC" id="2.7.7.7" evidence="8"/>
<dbReference type="InterPro" id="IPR003593">
    <property type="entry name" value="AAA+_ATPase"/>
</dbReference>
<keyword evidence="4" id="KW-0862">Zinc</keyword>
<keyword evidence="5 8" id="KW-0067">ATP-binding</keyword>
<dbReference type="Pfam" id="PF22608">
    <property type="entry name" value="DNAX_ATPase_lid"/>
    <property type="match status" value="1"/>
</dbReference>
<dbReference type="CDD" id="cd00009">
    <property type="entry name" value="AAA"/>
    <property type="match status" value="1"/>
</dbReference>
<keyword evidence="6 8" id="KW-0239">DNA-directed DNA polymerase</keyword>
<evidence type="ECO:0000313" key="11">
    <source>
        <dbReference type="EMBL" id="AVR46138.1"/>
    </source>
</evidence>
<comment type="subunit">
    <text evidence="8">DNA polymerase III contains a core (composed of alpha, epsilon and theta chains) that associates with a tau subunit. This core dimerizes to form the POLIII' complex. PolIII' associates with the gamma complex (composed of gamma, delta, delta', psi and chi chains) and with the beta chain to form the complete DNA polymerase III complex.</text>
</comment>
<dbReference type="SMART" id="SM00382">
    <property type="entry name" value="AAA"/>
    <property type="match status" value="1"/>
</dbReference>
<dbReference type="InterPro" id="IPR005790">
    <property type="entry name" value="DNA_polIII_delta"/>
</dbReference>
<protein>
    <recommendedName>
        <fullName evidence="8">DNA polymerase III subunit gamma/tau</fullName>
        <ecNumber evidence="8">2.7.7.7</ecNumber>
    </recommendedName>
</protein>
<name>A0A2R3Z7D7_9FLAO</name>
<reference evidence="12" key="1">
    <citation type="submission" date="2018-03" db="EMBL/GenBank/DDBJ databases">
        <title>Gramella fulva sp. nov., isolated from a dry surface of tidal flat.</title>
        <authorList>
            <person name="Hwang S.H."/>
            <person name="Hwang W.M."/>
            <person name="Kang K."/>
            <person name="Ahn T.-Y."/>
        </authorList>
    </citation>
    <scope>NUCLEOTIDE SEQUENCE [LARGE SCALE GENOMIC DNA]</scope>
    <source>
        <strain evidence="12">SH35</strain>
    </source>
</reference>
<organism evidence="11 12">
    <name type="scientific">Christiangramia fulva</name>
    <dbReference type="NCBI Taxonomy" id="2126553"/>
    <lineage>
        <taxon>Bacteria</taxon>
        <taxon>Pseudomonadati</taxon>
        <taxon>Bacteroidota</taxon>
        <taxon>Flavobacteriia</taxon>
        <taxon>Flavobacteriales</taxon>
        <taxon>Flavobacteriaceae</taxon>
        <taxon>Christiangramia</taxon>
    </lineage>
</organism>
<dbReference type="GO" id="GO:0005524">
    <property type="term" value="F:ATP binding"/>
    <property type="evidence" value="ECO:0007669"/>
    <property type="project" value="UniProtKB-KW"/>
</dbReference>
<dbReference type="NCBIfam" id="TIGR01128">
    <property type="entry name" value="holA"/>
    <property type="match status" value="1"/>
</dbReference>
<feature type="region of interest" description="Disordered" evidence="9">
    <location>
        <begin position="354"/>
        <end position="450"/>
    </location>
</feature>
<dbReference type="InterPro" id="IPR045085">
    <property type="entry name" value="HLD_clamp_pol_III_gamma_tau"/>
</dbReference>
<evidence type="ECO:0000256" key="9">
    <source>
        <dbReference type="SAM" id="MobiDB-lite"/>
    </source>
</evidence>
<accession>A0A2R3Z7D7</accession>
<feature type="compositionally biased region" description="Basic and acidic residues" evidence="9">
    <location>
        <begin position="377"/>
        <end position="391"/>
    </location>
</feature>
<evidence type="ECO:0000256" key="6">
    <source>
        <dbReference type="ARBA" id="ARBA00022932"/>
    </source>
</evidence>
<dbReference type="EMBL" id="CP028136">
    <property type="protein sequence ID" value="AVR46138.1"/>
    <property type="molecule type" value="Genomic_DNA"/>
</dbReference>
<keyword evidence="12" id="KW-1185">Reference proteome</keyword>
<dbReference type="OrthoDB" id="9810148at2"/>
<dbReference type="GO" id="GO:0003887">
    <property type="term" value="F:DNA-directed DNA polymerase activity"/>
    <property type="evidence" value="ECO:0007669"/>
    <property type="project" value="UniProtKB-KW"/>
</dbReference>
<dbReference type="AlphaFoldDB" id="A0A2R3Z7D7"/>
<feature type="compositionally biased region" description="Basic and acidic residues" evidence="9">
    <location>
        <begin position="398"/>
        <end position="410"/>
    </location>
</feature>
<dbReference type="GO" id="GO:0046872">
    <property type="term" value="F:metal ion binding"/>
    <property type="evidence" value="ECO:0007669"/>
    <property type="project" value="UniProtKB-KW"/>
</dbReference>
<comment type="function">
    <text evidence="8">DNA polymerase III is a complex, multichain enzyme responsible for most of the replicative synthesis in bacteria. This DNA polymerase also exhibits 3' to 5' exonuclease activity.</text>
</comment>